<proteinExistence type="evidence at transcript level"/>
<dbReference type="PANTHER" id="PTHR23404">
    <property type="entry name" value="MOLYBDOPTERIN SYNTHASE RELATED"/>
    <property type="match status" value="1"/>
</dbReference>
<evidence type="ECO:0000256" key="2">
    <source>
        <dbReference type="ARBA" id="ARBA00022679"/>
    </source>
</evidence>
<comment type="subcellular location">
    <subcellularLocation>
        <location evidence="4">Cytoplasm</location>
    </subcellularLocation>
</comment>
<dbReference type="EC" id="2.8.1.12" evidence="4"/>
<dbReference type="InterPro" id="IPR036563">
    <property type="entry name" value="MoaE_sf"/>
</dbReference>
<keyword evidence="2 4" id="KW-0808">Transferase</keyword>
<comment type="pathway">
    <text evidence="4">Cofactor biosynthesis; molybdopterin biosynthesis.</text>
</comment>
<comment type="catalytic activity">
    <reaction evidence="4">
        <text>2 [molybdopterin-synthase sulfur-carrier protein]-C-terminal-Gly-aminoethanethioate + cyclic pyranopterin phosphate + H2O = molybdopterin + 2 [molybdopterin-synthase sulfur-carrier protein]-C-terminal Gly-Gly + 2 H(+)</text>
        <dbReference type="Rhea" id="RHEA:26333"/>
        <dbReference type="Rhea" id="RHEA-COMP:12202"/>
        <dbReference type="Rhea" id="RHEA-COMP:19907"/>
        <dbReference type="ChEBI" id="CHEBI:15377"/>
        <dbReference type="ChEBI" id="CHEBI:15378"/>
        <dbReference type="ChEBI" id="CHEBI:58698"/>
        <dbReference type="ChEBI" id="CHEBI:59648"/>
        <dbReference type="ChEBI" id="CHEBI:90778"/>
        <dbReference type="ChEBI" id="CHEBI:232372"/>
        <dbReference type="EC" id="2.8.1.12"/>
    </reaction>
</comment>
<dbReference type="Gene3D" id="3.90.1170.40">
    <property type="entry name" value="Molybdopterin biosynthesis MoaE subunit"/>
    <property type="match status" value="1"/>
</dbReference>
<dbReference type="AlphaFoldDB" id="A0A0K8RGZ1"/>
<evidence type="ECO:0000256" key="5">
    <source>
        <dbReference type="SAM" id="Phobius"/>
    </source>
</evidence>
<accession>A0A0K8RGZ1</accession>
<evidence type="ECO:0000256" key="4">
    <source>
        <dbReference type="HAMAP-Rule" id="MF_03052"/>
    </source>
</evidence>
<feature type="transmembrane region" description="Helical" evidence="5">
    <location>
        <begin position="152"/>
        <end position="177"/>
    </location>
</feature>
<dbReference type="CDD" id="cd00756">
    <property type="entry name" value="MoaE"/>
    <property type="match status" value="1"/>
</dbReference>
<reference evidence="6" key="1">
    <citation type="submission" date="2012-12" db="EMBL/GenBank/DDBJ databases">
        <title>Identification and characterization of a phenylalanine ammonia-lyase gene family in Isatis indigotica Fort.</title>
        <authorList>
            <person name="Liu Q."/>
            <person name="Chen J."/>
            <person name="Zhou X."/>
            <person name="Di P."/>
            <person name="Xiao Y."/>
            <person name="Xuan H."/>
            <person name="Zhang L."/>
            <person name="Chen W."/>
        </authorList>
    </citation>
    <scope>NUCLEOTIDE SEQUENCE</scope>
    <source>
        <tissue evidence="6">Salivary gland</tissue>
    </source>
</reference>
<feature type="binding site" evidence="4">
    <location>
        <position position="116"/>
    </location>
    <ligand>
        <name>substrate</name>
    </ligand>
</feature>
<keyword evidence="5" id="KW-1133">Transmembrane helix</keyword>
<dbReference type="GO" id="GO:1990140">
    <property type="term" value="C:molybdopterin synthase complex"/>
    <property type="evidence" value="ECO:0007669"/>
    <property type="project" value="UniProtKB-UniRule"/>
</dbReference>
<dbReference type="SUPFAM" id="SSF54690">
    <property type="entry name" value="Molybdopterin synthase subunit MoaE"/>
    <property type="match status" value="1"/>
</dbReference>
<dbReference type="HAMAP" id="MF_03052">
    <property type="entry name" value="MOC2B"/>
    <property type="match status" value="1"/>
</dbReference>
<keyword evidence="1 4" id="KW-0963">Cytoplasm</keyword>
<comment type="subunit">
    <text evidence="4">Heterotetramer; composed of 2 small (MOCS2A) and 2 large (MOCS2B) subunits.</text>
</comment>
<name>A0A0K8RGZ1_IXORI</name>
<feature type="binding site" evidence="4">
    <location>
        <begin position="123"/>
        <end position="125"/>
    </location>
    <ligand>
        <name>substrate</name>
    </ligand>
</feature>
<keyword evidence="5" id="KW-0472">Membrane</keyword>
<evidence type="ECO:0000256" key="1">
    <source>
        <dbReference type="ARBA" id="ARBA00022490"/>
    </source>
</evidence>
<dbReference type="EMBL" id="GADI01003457">
    <property type="protein sequence ID" value="JAA70351.1"/>
    <property type="molecule type" value="mRNA"/>
</dbReference>
<dbReference type="GO" id="GO:0030366">
    <property type="term" value="F:molybdopterin synthase activity"/>
    <property type="evidence" value="ECO:0007669"/>
    <property type="project" value="UniProtKB-UniRule"/>
</dbReference>
<dbReference type="FunFam" id="3.90.1170.40:FF:000002">
    <property type="entry name" value="Molybdopterin synthase catalytic subunit"/>
    <property type="match status" value="1"/>
</dbReference>
<comment type="function">
    <text evidence="4">Catalytic subunit of the molybdopterin synthase complex, a complex that catalyzes the conversion of precursor Z into molybdopterin. Acts by mediating the incorporation of 2 sulfur atoms from thiocarboxylated MOCS2A into precursor Z to generate a dithiolene group.</text>
</comment>
<dbReference type="GO" id="GO:0006777">
    <property type="term" value="P:Mo-molybdopterin cofactor biosynthetic process"/>
    <property type="evidence" value="ECO:0007669"/>
    <property type="project" value="UniProtKB-UniRule"/>
</dbReference>
<dbReference type="InterPro" id="IPR003448">
    <property type="entry name" value="Mopterin_biosynth_MoaE"/>
</dbReference>
<feature type="binding site" evidence="4">
    <location>
        <begin position="100"/>
        <end position="101"/>
    </location>
    <ligand>
        <name>substrate</name>
    </ligand>
</feature>
<comment type="similarity">
    <text evidence="4">Belongs to the MoaE family. MOCS2B subfamily.</text>
</comment>
<keyword evidence="3 4" id="KW-0501">Molybdenum cofactor biosynthesis</keyword>
<protein>
    <recommendedName>
        <fullName evidence="4">Molybdopterin synthase catalytic subunit</fullName>
        <ecNumber evidence="4">2.8.1.12</ecNumber>
    </recommendedName>
    <alternativeName>
        <fullName evidence="4">Molybdenum cofactor synthesis protein 2 large subunit</fullName>
    </alternativeName>
    <alternativeName>
        <fullName evidence="4">Molybdenum cofactor synthesis protein 2B</fullName>
        <shortName evidence="4">MOCS2B</shortName>
    </alternativeName>
</protein>
<dbReference type="Pfam" id="PF02391">
    <property type="entry name" value="MoaE"/>
    <property type="match status" value="1"/>
</dbReference>
<evidence type="ECO:0000256" key="3">
    <source>
        <dbReference type="ARBA" id="ARBA00023150"/>
    </source>
</evidence>
<keyword evidence="5" id="KW-0812">Transmembrane</keyword>
<evidence type="ECO:0000313" key="6">
    <source>
        <dbReference type="EMBL" id="JAA70351.1"/>
    </source>
</evidence>
<organism evidence="6">
    <name type="scientific">Ixodes ricinus</name>
    <name type="common">Common tick</name>
    <name type="synonym">Acarus ricinus</name>
    <dbReference type="NCBI Taxonomy" id="34613"/>
    <lineage>
        <taxon>Eukaryota</taxon>
        <taxon>Metazoa</taxon>
        <taxon>Ecdysozoa</taxon>
        <taxon>Arthropoda</taxon>
        <taxon>Chelicerata</taxon>
        <taxon>Arachnida</taxon>
        <taxon>Acari</taxon>
        <taxon>Parasitiformes</taxon>
        <taxon>Ixodida</taxon>
        <taxon>Ixodoidea</taxon>
        <taxon>Ixodidae</taxon>
        <taxon>Ixodinae</taxon>
        <taxon>Ixodes</taxon>
    </lineage>
</organism>
<dbReference type="UniPathway" id="UPA00344"/>
<dbReference type="InterPro" id="IPR028888">
    <property type="entry name" value="MOCS2B_euk"/>
</dbReference>
<sequence>MDYAELCTSKIDTEKLISQVGAPDCGAISVFIGTTRNHFEGKTVLKLSYEAYGPMAERELVRMCADVRTKWNVKNVAVVHRLGEVPVGEASIVIVVSSAHREESQAAVKWIIDQVKSRLPVWKKEIYDDGLSEWKENTECFWKSALKSIPRFLLFTVLVIVVITIYPSFSASIISVASM</sequence>